<keyword evidence="3" id="KW-1185">Reference proteome</keyword>
<keyword evidence="1" id="KW-0812">Transmembrane</keyword>
<dbReference type="Proteomes" id="UP000318585">
    <property type="component" value="Unassembled WGS sequence"/>
</dbReference>
<dbReference type="EMBL" id="VJZR01000011">
    <property type="protein sequence ID" value="TRX16735.1"/>
    <property type="molecule type" value="Genomic_DNA"/>
</dbReference>
<evidence type="ECO:0000313" key="2">
    <source>
        <dbReference type="EMBL" id="TRX16735.1"/>
    </source>
</evidence>
<dbReference type="RefSeq" id="WP_144071781.1">
    <property type="nucleotide sequence ID" value="NZ_VJZR01000011.1"/>
</dbReference>
<evidence type="ECO:0000256" key="1">
    <source>
        <dbReference type="SAM" id="Phobius"/>
    </source>
</evidence>
<dbReference type="AlphaFoldDB" id="A0A553C8A4"/>
<dbReference type="OrthoDB" id="1349747at2"/>
<comment type="caution">
    <text evidence="2">The sequence shown here is derived from an EMBL/GenBank/DDBJ whole genome shotgun (WGS) entry which is preliminary data.</text>
</comment>
<organism evidence="2 3">
    <name type="scientific">Flavobacterium franklandianum</name>
    <dbReference type="NCBI Taxonomy" id="2594430"/>
    <lineage>
        <taxon>Bacteria</taxon>
        <taxon>Pseudomonadati</taxon>
        <taxon>Bacteroidota</taxon>
        <taxon>Flavobacteriia</taxon>
        <taxon>Flavobacteriales</taxon>
        <taxon>Flavobacteriaceae</taxon>
        <taxon>Flavobacterium</taxon>
    </lineage>
</organism>
<gene>
    <name evidence="2" type="ORF">FNW17_12290</name>
</gene>
<evidence type="ECO:0000313" key="3">
    <source>
        <dbReference type="Proteomes" id="UP000318585"/>
    </source>
</evidence>
<name>A0A553C8A4_9FLAO</name>
<keyword evidence="1" id="KW-1133">Transmembrane helix</keyword>
<protein>
    <submittedName>
        <fullName evidence="2">Uncharacterized protein</fullName>
    </submittedName>
</protein>
<reference evidence="2 3" key="1">
    <citation type="submission" date="2019-07" db="EMBL/GenBank/DDBJ databases">
        <title>Novel species of Flavobacterium.</title>
        <authorList>
            <person name="Liu Q."/>
            <person name="Xin Y.-H."/>
        </authorList>
    </citation>
    <scope>NUCLEOTIDE SEQUENCE [LARGE SCALE GENOMIC DNA]</scope>
    <source>
        <strain evidence="2 3">LB3P56</strain>
    </source>
</reference>
<accession>A0A553C8A4</accession>
<feature type="transmembrane region" description="Helical" evidence="1">
    <location>
        <begin position="115"/>
        <end position="132"/>
    </location>
</feature>
<proteinExistence type="predicted"/>
<keyword evidence="1" id="KW-0472">Membrane</keyword>
<sequence>MSIFKTIGNKLKRVVSLKNAISAVTGNYGAVVADAKRVMSTPDSKRKNPASQVVLPVTELPKEIDQLINNQANLYQDNLAKSIGKSKLVQDNINGTNALFSKIWFQATWEKNKKYLIWVLMAVALFIGWKLYKKSSTSIRGRRR</sequence>